<evidence type="ECO:0000313" key="1">
    <source>
        <dbReference type="EMBL" id="GAH49597.1"/>
    </source>
</evidence>
<feature type="non-terminal residue" evidence="1">
    <location>
        <position position="1"/>
    </location>
</feature>
<accession>X1FX76</accession>
<comment type="caution">
    <text evidence="1">The sequence shown here is derived from an EMBL/GenBank/DDBJ whole genome shotgun (WGS) entry which is preliminary data.</text>
</comment>
<proteinExistence type="predicted"/>
<dbReference type="EMBL" id="BARU01019170">
    <property type="protein sequence ID" value="GAH49597.1"/>
    <property type="molecule type" value="Genomic_DNA"/>
</dbReference>
<dbReference type="AlphaFoldDB" id="X1FX76"/>
<protein>
    <submittedName>
        <fullName evidence="1">Uncharacterized protein</fullName>
    </submittedName>
</protein>
<gene>
    <name evidence="1" type="ORF">S03H2_31597</name>
</gene>
<feature type="non-terminal residue" evidence="1">
    <location>
        <position position="290"/>
    </location>
</feature>
<reference evidence="1" key="1">
    <citation type="journal article" date="2014" name="Front. Microbiol.">
        <title>High frequency of phylogenetically diverse reductive dehalogenase-homologous genes in deep subseafloor sedimentary metagenomes.</title>
        <authorList>
            <person name="Kawai M."/>
            <person name="Futagami T."/>
            <person name="Toyoda A."/>
            <person name="Takaki Y."/>
            <person name="Nishi S."/>
            <person name="Hori S."/>
            <person name="Arai W."/>
            <person name="Tsubouchi T."/>
            <person name="Morono Y."/>
            <person name="Uchiyama I."/>
            <person name="Ito T."/>
            <person name="Fujiyama A."/>
            <person name="Inagaki F."/>
            <person name="Takami H."/>
        </authorList>
    </citation>
    <scope>NUCLEOTIDE SEQUENCE</scope>
    <source>
        <strain evidence="1">Expedition CK06-06</strain>
    </source>
</reference>
<sequence>DKSGVRLSDSYIEERDRILNDLEAQIARAEEVPWALRGLYRVGLSIAKIIVPPILGMFASTAKDVKEGIDAVTTGEALKIEIKRDDDWWMPVLKQFGFPDSTVKAIASIMPEIQTGPVMLRPLPGILMMVGLLGRLGAIVSGEPAKDLMRRYHPNVPSPGEILRTSFIDPSRHEAVVKALQQGGYTADDIELMYVANYALYSEEHIRALYFRGALTEEQANNRLSEQGYTSTRIEELKQGWKVIPGIQDLVMMQAKEAFEPALISKYGLGAEEPTDIYEWTRKLGLSDEW</sequence>
<organism evidence="1">
    <name type="scientific">marine sediment metagenome</name>
    <dbReference type="NCBI Taxonomy" id="412755"/>
    <lineage>
        <taxon>unclassified sequences</taxon>
        <taxon>metagenomes</taxon>
        <taxon>ecological metagenomes</taxon>
    </lineage>
</organism>
<name>X1FX76_9ZZZZ</name>